<accession>A0AAD7IG00</accession>
<comment type="caution">
    <text evidence="1">The sequence shown here is derived from an EMBL/GenBank/DDBJ whole genome shotgun (WGS) entry which is preliminary data.</text>
</comment>
<reference evidence="1" key="1">
    <citation type="submission" date="2023-03" db="EMBL/GenBank/DDBJ databases">
        <title>Massive genome expansion in bonnet fungi (Mycena s.s.) driven by repeated elements and novel gene families across ecological guilds.</title>
        <authorList>
            <consortium name="Lawrence Berkeley National Laboratory"/>
            <person name="Harder C.B."/>
            <person name="Miyauchi S."/>
            <person name="Viragh M."/>
            <person name="Kuo A."/>
            <person name="Thoen E."/>
            <person name="Andreopoulos B."/>
            <person name="Lu D."/>
            <person name="Skrede I."/>
            <person name="Drula E."/>
            <person name="Henrissat B."/>
            <person name="Morin E."/>
            <person name="Kohler A."/>
            <person name="Barry K."/>
            <person name="LaButti K."/>
            <person name="Morin E."/>
            <person name="Salamov A."/>
            <person name="Lipzen A."/>
            <person name="Mereny Z."/>
            <person name="Hegedus B."/>
            <person name="Baldrian P."/>
            <person name="Stursova M."/>
            <person name="Weitz H."/>
            <person name="Taylor A."/>
            <person name="Grigoriev I.V."/>
            <person name="Nagy L.G."/>
            <person name="Martin F."/>
            <person name="Kauserud H."/>
        </authorList>
    </citation>
    <scope>NUCLEOTIDE SEQUENCE</scope>
    <source>
        <strain evidence="1">CBHHK188m</strain>
    </source>
</reference>
<dbReference type="AlphaFoldDB" id="A0AAD7IG00"/>
<protein>
    <submittedName>
        <fullName evidence="1">Uncharacterized protein</fullName>
    </submittedName>
</protein>
<organism evidence="1 2">
    <name type="scientific">Mycena maculata</name>
    <dbReference type="NCBI Taxonomy" id="230809"/>
    <lineage>
        <taxon>Eukaryota</taxon>
        <taxon>Fungi</taxon>
        <taxon>Dikarya</taxon>
        <taxon>Basidiomycota</taxon>
        <taxon>Agaricomycotina</taxon>
        <taxon>Agaricomycetes</taxon>
        <taxon>Agaricomycetidae</taxon>
        <taxon>Agaricales</taxon>
        <taxon>Marasmiineae</taxon>
        <taxon>Mycenaceae</taxon>
        <taxon>Mycena</taxon>
    </lineage>
</organism>
<evidence type="ECO:0000313" key="2">
    <source>
        <dbReference type="Proteomes" id="UP001215280"/>
    </source>
</evidence>
<dbReference type="Proteomes" id="UP001215280">
    <property type="component" value="Unassembled WGS sequence"/>
</dbReference>
<dbReference type="EMBL" id="JARJLG010000119">
    <property type="protein sequence ID" value="KAJ7742142.1"/>
    <property type="molecule type" value="Genomic_DNA"/>
</dbReference>
<sequence>MAATQLWPLPGWPIPSWPPVLSKSLPATLTFSRVQAKSHQLARTSTICTSPLPAVIKDAQGRFQDFVLHSTIHPRFTASRKGSHLSSLT</sequence>
<name>A0AAD7IG00_9AGAR</name>
<gene>
    <name evidence="1" type="ORF">DFH07DRAFT_44279</name>
</gene>
<proteinExistence type="predicted"/>
<evidence type="ECO:0000313" key="1">
    <source>
        <dbReference type="EMBL" id="KAJ7742142.1"/>
    </source>
</evidence>
<keyword evidence="2" id="KW-1185">Reference proteome</keyword>